<evidence type="ECO:0000256" key="1">
    <source>
        <dbReference type="SAM" id="MobiDB-lite"/>
    </source>
</evidence>
<dbReference type="SUPFAM" id="SSF55073">
    <property type="entry name" value="Nucleotide cyclase"/>
    <property type="match status" value="1"/>
</dbReference>
<dbReference type="PANTHER" id="PTHR33121">
    <property type="entry name" value="CYCLIC DI-GMP PHOSPHODIESTERASE PDEF"/>
    <property type="match status" value="1"/>
</dbReference>
<reference evidence="4" key="1">
    <citation type="journal article" date="2020" name="Appl. Environ. Microbiol.">
        <title>Medium-Chain Fatty Acid Synthesis by 'Candidatus Weimeria bifida' gen. nov., sp. nov., and 'Candidatus Pseudoramibacter fermentans' sp. nov.</title>
        <authorList>
            <person name="Scarborough M.J."/>
            <person name="Myers K.S."/>
            <person name="Donohue T.J."/>
            <person name="Noguera D.R."/>
        </authorList>
    </citation>
    <scope>NUCLEOTIDE SEQUENCE</scope>
    <source>
        <strain evidence="4">LCO1.1</strain>
    </source>
</reference>
<evidence type="ECO:0000259" key="3">
    <source>
        <dbReference type="PROSITE" id="PS50887"/>
    </source>
</evidence>
<dbReference type="InterPro" id="IPR001633">
    <property type="entry name" value="EAL_dom"/>
</dbReference>
<dbReference type="InterPro" id="IPR000160">
    <property type="entry name" value="GGDEF_dom"/>
</dbReference>
<evidence type="ECO:0000313" key="5">
    <source>
        <dbReference type="Proteomes" id="UP000460257"/>
    </source>
</evidence>
<dbReference type="Pfam" id="PF00990">
    <property type="entry name" value="GGDEF"/>
    <property type="match status" value="1"/>
</dbReference>
<feature type="compositionally biased region" description="Basic and acidic residues" evidence="1">
    <location>
        <begin position="1"/>
        <end position="11"/>
    </location>
</feature>
<dbReference type="SUPFAM" id="SSF141868">
    <property type="entry name" value="EAL domain-like"/>
    <property type="match status" value="1"/>
</dbReference>
<feature type="domain" description="GGDEF" evidence="3">
    <location>
        <begin position="177"/>
        <end position="302"/>
    </location>
</feature>
<dbReference type="Gene3D" id="3.30.70.270">
    <property type="match status" value="1"/>
</dbReference>
<dbReference type="GO" id="GO:0071111">
    <property type="term" value="F:cyclic-guanylate-specific phosphodiesterase activity"/>
    <property type="evidence" value="ECO:0007669"/>
    <property type="project" value="InterPro"/>
</dbReference>
<dbReference type="PANTHER" id="PTHR33121:SF79">
    <property type="entry name" value="CYCLIC DI-GMP PHOSPHODIESTERASE PDED-RELATED"/>
    <property type="match status" value="1"/>
</dbReference>
<sequence length="563" mass="63982">MGIFSDSKEKTYGSGSTASDYRKTPDISTLSDSAFDAVFQINAQDKSVQFFHYSDFFKKNGISDLTINDYDELIQTISDKLSVDDEKQTLPDQAGLSVVLSDIRRAGVFVRAFHVNTPEGKRTKSLRIYRGSSSDEFMALIIDIELIIDHDWMTDEYSSDGFTRAASNMIKSLDLSIGYSICYANIQDFKDFNDSFGDKNGDLLIFNEQHVLKDILHPLLMGRLEADHFVMLVPDDNLTEENLDRITFRTYEDNVIEYDYNIRLGIYHIHDSNENMSVMISWAKLAENKTSEEEHYTGVFDSKMREDYLKTQNLIRDLDHSIKDNELIPYYQPVVDTGTSQIVSAEALVRWNHHSRGLLAPYKFLPAFSKNGEISKITRLMVDSVLDFNLWRKSQGLKTVPCDVNLSQIDFYNPAIMNYIVERIKAIENANDYIKFEVTESSFAVLETEGINFLKELKDLGIDILLDDYGSGMSSLSTLESFDFDIIKLDMGFIHKIGTSRTSEAIIRSTIEMGHGIGASVIAEGVETKAQRDFLLDAGCDMIQGYLYYKPITQEEFAKVLGK</sequence>
<name>A0A6N7J0R2_9FIRM</name>
<dbReference type="EMBL" id="VOGC01000009">
    <property type="protein sequence ID" value="MQN02207.1"/>
    <property type="molecule type" value="Genomic_DNA"/>
</dbReference>
<dbReference type="AlphaFoldDB" id="A0A6N7J0R2"/>
<dbReference type="PROSITE" id="PS50883">
    <property type="entry name" value="EAL"/>
    <property type="match status" value="1"/>
</dbReference>
<dbReference type="InterPro" id="IPR035919">
    <property type="entry name" value="EAL_sf"/>
</dbReference>
<dbReference type="InterPro" id="IPR043128">
    <property type="entry name" value="Rev_trsase/Diguanyl_cyclase"/>
</dbReference>
<feature type="region of interest" description="Disordered" evidence="1">
    <location>
        <begin position="1"/>
        <end position="23"/>
    </location>
</feature>
<dbReference type="InterPro" id="IPR029787">
    <property type="entry name" value="Nucleotide_cyclase"/>
</dbReference>
<dbReference type="PROSITE" id="PS50887">
    <property type="entry name" value="GGDEF"/>
    <property type="match status" value="1"/>
</dbReference>
<dbReference type="InterPro" id="IPR050706">
    <property type="entry name" value="Cyclic-di-GMP_PDE-like"/>
</dbReference>
<evidence type="ECO:0000313" key="4">
    <source>
        <dbReference type="EMBL" id="MQN02207.1"/>
    </source>
</evidence>
<dbReference type="Gene3D" id="3.20.20.450">
    <property type="entry name" value="EAL domain"/>
    <property type="match status" value="1"/>
</dbReference>
<feature type="domain" description="EAL" evidence="2">
    <location>
        <begin position="311"/>
        <end position="563"/>
    </location>
</feature>
<protein>
    <submittedName>
        <fullName evidence="4">EAL domain-containing protein</fullName>
    </submittedName>
</protein>
<dbReference type="SMART" id="SM00052">
    <property type="entry name" value="EAL"/>
    <property type="match status" value="1"/>
</dbReference>
<gene>
    <name evidence="4" type="ORF">FRC54_10035</name>
</gene>
<dbReference type="Proteomes" id="UP000460257">
    <property type="component" value="Unassembled WGS sequence"/>
</dbReference>
<dbReference type="CDD" id="cd01948">
    <property type="entry name" value="EAL"/>
    <property type="match status" value="1"/>
</dbReference>
<organism evidence="4 5">
    <name type="scientific">Candidatus Weimeria bifida</name>
    <dbReference type="NCBI Taxonomy" id="2599074"/>
    <lineage>
        <taxon>Bacteria</taxon>
        <taxon>Bacillati</taxon>
        <taxon>Bacillota</taxon>
        <taxon>Clostridia</taxon>
        <taxon>Lachnospirales</taxon>
        <taxon>Lachnospiraceae</taxon>
        <taxon>Candidatus Weimeria</taxon>
    </lineage>
</organism>
<proteinExistence type="predicted"/>
<evidence type="ECO:0000259" key="2">
    <source>
        <dbReference type="PROSITE" id="PS50883"/>
    </source>
</evidence>
<dbReference type="Pfam" id="PF00563">
    <property type="entry name" value="EAL"/>
    <property type="match status" value="1"/>
</dbReference>
<accession>A0A6N7J0R2</accession>
<keyword evidence="5" id="KW-1185">Reference proteome</keyword>
<comment type="caution">
    <text evidence="4">The sequence shown here is derived from an EMBL/GenBank/DDBJ whole genome shotgun (WGS) entry which is preliminary data.</text>
</comment>